<sequence>MTLSGIVSLWSFAFRTSTTPLILNPVAALDGYKEVVDPPVALEPLSNLGWVEYVRWMARVEFLSSFQCRYGKRKSKSQKKREKRLKQQQQWS</sequence>
<gene>
    <name evidence="2" type="ORF">Pfra01_000504800</name>
</gene>
<accession>A0A9W6U5E9</accession>
<evidence type="ECO:0000313" key="3">
    <source>
        <dbReference type="Proteomes" id="UP001165121"/>
    </source>
</evidence>
<dbReference type="EMBL" id="BSXT01000402">
    <property type="protein sequence ID" value="GMF26543.1"/>
    <property type="molecule type" value="Genomic_DNA"/>
</dbReference>
<keyword evidence="3" id="KW-1185">Reference proteome</keyword>
<reference evidence="2" key="1">
    <citation type="submission" date="2023-04" db="EMBL/GenBank/DDBJ databases">
        <title>Phytophthora fragariaefolia NBRC 109709.</title>
        <authorList>
            <person name="Ichikawa N."/>
            <person name="Sato H."/>
            <person name="Tonouchi N."/>
        </authorList>
    </citation>
    <scope>NUCLEOTIDE SEQUENCE</scope>
    <source>
        <strain evidence="2">NBRC 109709</strain>
    </source>
</reference>
<organism evidence="2 3">
    <name type="scientific">Phytophthora fragariaefolia</name>
    <dbReference type="NCBI Taxonomy" id="1490495"/>
    <lineage>
        <taxon>Eukaryota</taxon>
        <taxon>Sar</taxon>
        <taxon>Stramenopiles</taxon>
        <taxon>Oomycota</taxon>
        <taxon>Peronosporomycetes</taxon>
        <taxon>Peronosporales</taxon>
        <taxon>Peronosporaceae</taxon>
        <taxon>Phytophthora</taxon>
    </lineage>
</organism>
<feature type="compositionally biased region" description="Basic residues" evidence="1">
    <location>
        <begin position="72"/>
        <end position="86"/>
    </location>
</feature>
<evidence type="ECO:0000256" key="1">
    <source>
        <dbReference type="SAM" id="MobiDB-lite"/>
    </source>
</evidence>
<feature type="region of interest" description="Disordered" evidence="1">
    <location>
        <begin position="72"/>
        <end position="92"/>
    </location>
</feature>
<dbReference type="Proteomes" id="UP001165121">
    <property type="component" value="Unassembled WGS sequence"/>
</dbReference>
<proteinExistence type="predicted"/>
<protein>
    <submittedName>
        <fullName evidence="2">Unnamed protein product</fullName>
    </submittedName>
</protein>
<dbReference type="AlphaFoldDB" id="A0A9W6U5E9"/>
<name>A0A9W6U5E9_9STRA</name>
<comment type="caution">
    <text evidence="2">The sequence shown here is derived from an EMBL/GenBank/DDBJ whole genome shotgun (WGS) entry which is preliminary data.</text>
</comment>
<evidence type="ECO:0000313" key="2">
    <source>
        <dbReference type="EMBL" id="GMF26543.1"/>
    </source>
</evidence>